<dbReference type="EMBL" id="KE560799">
    <property type="protein sequence ID" value="EPZ35591.1"/>
    <property type="molecule type" value="Genomic_DNA"/>
</dbReference>
<reference evidence="1 2" key="1">
    <citation type="journal article" date="2013" name="Curr. Biol.">
        <title>Shared signatures of parasitism and phylogenomics unite Cryptomycota and microsporidia.</title>
        <authorList>
            <person name="James T.Y."/>
            <person name="Pelin A."/>
            <person name="Bonen L."/>
            <person name="Ahrendt S."/>
            <person name="Sain D."/>
            <person name="Corradi N."/>
            <person name="Stajich J.E."/>
        </authorList>
    </citation>
    <scope>NUCLEOTIDE SEQUENCE [LARGE SCALE GENOMIC DNA]</scope>
    <source>
        <strain evidence="1 2">CSF55</strain>
    </source>
</reference>
<keyword evidence="2" id="KW-1185">Reference proteome</keyword>
<dbReference type="AlphaFoldDB" id="A0A075B3M3"/>
<sequence>MENISLQIQDIECLLEKRFDLWSDEDKERYGTEDGKKDKQKLNKVISKLEDMKILLTEYLMKKEDQLNTTLLREGRNINGPQVNGTDDLSNLLSKMTLEDSKKKISPNLTSSSGLISSRDLILCTRDAVKKQIEFLTNVSDENSGINIAWIQGAPGVGKSITTLSFIPNWILDGWTVSWINVSVDGAITAFRVVNQCKTKFEMDRDSVYDWLNEVLDKHVAVIDGNHIDVMLPAVKWYHETEKGRRLCVVVSSLASSKKNRDREDVIYKSATHIVSSWTLDEYMTALDDDDMWQSVCKNIQVQGESKEESIRSKFFVAGASARYMFDFTMKQAIERYTKAIEIVPDYMTLMLKGYESSTIVSRLIGVIDGQKFIVSRFAARKLAFKLGVAKIDDFVSTCRNFLNPAMFGWLFEMRFFALLGGEGVRYILSGQEYNWPYERVYDFDSKYPDLMLFSNQDNKWLKPINWKEGGYDAIRVVFLKKEKAFHYRLEFFQVSRAISHTLKLQYFYSTIKNIIDNDAGNNIVFDEIRIFFVSPIGSTSKISSVEGSGLLTEFGWAVNKEIDMVEHVQI</sequence>
<accession>A0A075B3M3</accession>
<dbReference type="HOGENOM" id="CLU_477472_0_0_1"/>
<proteinExistence type="predicted"/>
<feature type="non-terminal residue" evidence="1">
    <location>
        <position position="571"/>
    </location>
</feature>
<dbReference type="OrthoDB" id="2147227at2759"/>
<organism evidence="1 2">
    <name type="scientific">Rozella allomycis (strain CSF55)</name>
    <dbReference type="NCBI Taxonomy" id="988480"/>
    <lineage>
        <taxon>Eukaryota</taxon>
        <taxon>Fungi</taxon>
        <taxon>Fungi incertae sedis</taxon>
        <taxon>Cryptomycota</taxon>
        <taxon>Cryptomycota incertae sedis</taxon>
        <taxon>Rozella</taxon>
    </lineage>
</organism>
<protein>
    <submittedName>
        <fullName evidence="1">Uncharacterized protein</fullName>
    </submittedName>
</protein>
<name>A0A075B3M3_ROZAC</name>
<evidence type="ECO:0000313" key="1">
    <source>
        <dbReference type="EMBL" id="EPZ35591.1"/>
    </source>
</evidence>
<gene>
    <name evidence="1" type="ORF">O9G_004974</name>
</gene>
<dbReference type="STRING" id="988480.A0A075B3M3"/>
<evidence type="ECO:0000313" key="2">
    <source>
        <dbReference type="Proteomes" id="UP000030755"/>
    </source>
</evidence>
<dbReference type="Proteomes" id="UP000030755">
    <property type="component" value="Unassembled WGS sequence"/>
</dbReference>
<dbReference type="OMA" id="NWIEDYY"/>